<dbReference type="Gene3D" id="3.40.50.2300">
    <property type="match status" value="1"/>
</dbReference>
<keyword evidence="1" id="KW-0597">Phosphoprotein</keyword>
<reference evidence="3 4" key="1">
    <citation type="submission" date="2018-11" db="EMBL/GenBank/DDBJ databases">
        <authorList>
            <person name="Huo Y."/>
        </authorList>
    </citation>
    <scope>NUCLEOTIDE SEQUENCE [LARGE SCALE GENOMIC DNA]</scope>
    <source>
        <strain evidence="3 4">DSM 30132</strain>
    </source>
</reference>
<dbReference type="Pfam" id="PF00072">
    <property type="entry name" value="Response_reg"/>
    <property type="match status" value="1"/>
</dbReference>
<dbReference type="InterPro" id="IPR001789">
    <property type="entry name" value="Sig_transdc_resp-reg_receiver"/>
</dbReference>
<dbReference type="AlphaFoldDB" id="A0A3R9GTK4"/>
<sequence>MSKFHLNPRGSHPRKIVVSRILIVEDELLIAFTLEAMLVELGHEVVGIASRLDEALEMVKTTRFDIAVLDLKLGTEKSFPVADLLLELKKDFIFSTGFDEAAMDGRYSQPVLEKPYDEARLVELIARAS</sequence>
<dbReference type="SUPFAM" id="SSF52172">
    <property type="entry name" value="CheY-like"/>
    <property type="match status" value="1"/>
</dbReference>
<dbReference type="SMART" id="SM00448">
    <property type="entry name" value="REC"/>
    <property type="match status" value="1"/>
</dbReference>
<dbReference type="OrthoDB" id="582170at2"/>
<dbReference type="EMBL" id="RJJT01000035">
    <property type="protein sequence ID" value="RSB61219.1"/>
    <property type="molecule type" value="Genomic_DNA"/>
</dbReference>
<organism evidence="3 4">
    <name type="scientific">Rhizobium pisi</name>
    <dbReference type="NCBI Taxonomy" id="574561"/>
    <lineage>
        <taxon>Bacteria</taxon>
        <taxon>Pseudomonadati</taxon>
        <taxon>Pseudomonadota</taxon>
        <taxon>Alphaproteobacteria</taxon>
        <taxon>Hyphomicrobiales</taxon>
        <taxon>Rhizobiaceae</taxon>
        <taxon>Rhizobium/Agrobacterium group</taxon>
        <taxon>Rhizobium</taxon>
    </lineage>
</organism>
<evidence type="ECO:0000256" key="1">
    <source>
        <dbReference type="PROSITE-ProRule" id="PRU00169"/>
    </source>
</evidence>
<evidence type="ECO:0000313" key="3">
    <source>
        <dbReference type="EMBL" id="RSB61219.1"/>
    </source>
</evidence>
<dbReference type="GO" id="GO:0000160">
    <property type="term" value="P:phosphorelay signal transduction system"/>
    <property type="evidence" value="ECO:0007669"/>
    <property type="project" value="InterPro"/>
</dbReference>
<evidence type="ECO:0000259" key="2">
    <source>
        <dbReference type="PROSITE" id="PS50110"/>
    </source>
</evidence>
<evidence type="ECO:0000313" key="4">
    <source>
        <dbReference type="Proteomes" id="UP000277279"/>
    </source>
</evidence>
<accession>A0A3R9GTK4</accession>
<feature type="domain" description="Response regulatory" evidence="2">
    <location>
        <begin position="20"/>
        <end position="129"/>
    </location>
</feature>
<dbReference type="Proteomes" id="UP000277279">
    <property type="component" value="Unassembled WGS sequence"/>
</dbReference>
<gene>
    <name evidence="3" type="ORF">EFD55_30990</name>
</gene>
<dbReference type="InterPro" id="IPR011006">
    <property type="entry name" value="CheY-like_superfamily"/>
</dbReference>
<name>A0A3R9GTK4_9HYPH</name>
<proteinExistence type="predicted"/>
<feature type="modified residue" description="4-aspartylphosphate" evidence="1">
    <location>
        <position position="70"/>
    </location>
</feature>
<comment type="caution">
    <text evidence="3">The sequence shown here is derived from an EMBL/GenBank/DDBJ whole genome shotgun (WGS) entry which is preliminary data.</text>
</comment>
<protein>
    <submittedName>
        <fullName evidence="3">Response regulator</fullName>
    </submittedName>
</protein>
<dbReference type="PROSITE" id="PS50110">
    <property type="entry name" value="RESPONSE_REGULATORY"/>
    <property type="match status" value="1"/>
</dbReference>